<dbReference type="PANTHER" id="PTHR34512">
    <property type="entry name" value="CELL SURFACE PROTEIN"/>
    <property type="match status" value="1"/>
</dbReference>
<dbReference type="Pfam" id="PF13360">
    <property type="entry name" value="PQQ_2"/>
    <property type="match status" value="1"/>
</dbReference>
<reference evidence="4" key="1">
    <citation type="journal article" date="2019" name="Int. J. Syst. Evol. Microbiol.">
        <title>The Global Catalogue of Microorganisms (GCM) 10K type strain sequencing project: providing services to taxonomists for standard genome sequencing and annotation.</title>
        <authorList>
            <consortium name="The Broad Institute Genomics Platform"/>
            <consortium name="The Broad Institute Genome Sequencing Center for Infectious Disease"/>
            <person name="Wu L."/>
            <person name="Ma J."/>
        </authorList>
    </citation>
    <scope>NUCLEOTIDE SEQUENCE [LARGE SCALE GENOMIC DNA]</scope>
    <source>
        <strain evidence="4">JCM 17919</strain>
    </source>
</reference>
<feature type="domain" description="Pyrrolo-quinoline quinone repeat" evidence="2">
    <location>
        <begin position="67"/>
        <end position="258"/>
    </location>
</feature>
<feature type="domain" description="Pyrrolo-quinoline quinone repeat" evidence="1">
    <location>
        <begin position="316"/>
        <end position="396"/>
    </location>
</feature>
<dbReference type="Gene3D" id="2.60.40.2340">
    <property type="match status" value="1"/>
</dbReference>
<comment type="caution">
    <text evidence="3">The sequence shown here is derived from an EMBL/GenBank/DDBJ whole genome shotgun (WGS) entry which is preliminary data.</text>
</comment>
<protein>
    <submittedName>
        <fullName evidence="3">PQQ-binding-like beta-propeller repeat protein</fullName>
    </submittedName>
</protein>
<dbReference type="Proteomes" id="UP001501725">
    <property type="component" value="Unassembled WGS sequence"/>
</dbReference>
<dbReference type="Gene3D" id="2.40.10.480">
    <property type="match status" value="2"/>
</dbReference>
<proteinExistence type="predicted"/>
<keyword evidence="4" id="KW-1185">Reference proteome</keyword>
<organism evidence="3 4">
    <name type="scientific">Flaviaesturariibacter amylovorans</name>
    <dbReference type="NCBI Taxonomy" id="1084520"/>
    <lineage>
        <taxon>Bacteria</taxon>
        <taxon>Pseudomonadati</taxon>
        <taxon>Bacteroidota</taxon>
        <taxon>Chitinophagia</taxon>
        <taxon>Chitinophagales</taxon>
        <taxon>Chitinophagaceae</taxon>
        <taxon>Flaviaestuariibacter</taxon>
    </lineage>
</organism>
<gene>
    <name evidence="3" type="ORF">GCM10023184_41830</name>
</gene>
<accession>A0ABP8HPW8</accession>
<name>A0ABP8HPW8_9BACT</name>
<dbReference type="Gene3D" id="2.40.128.630">
    <property type="match status" value="2"/>
</dbReference>
<dbReference type="InterPro" id="IPR011047">
    <property type="entry name" value="Quinoprotein_ADH-like_sf"/>
</dbReference>
<sequence>MLGNNEILLTLPFGTNVTALKPTITHTGASVTPGSGVAQDFSSPRQYVVTAQDGSQNTYSVSVRIAVNRTVYAVNSAGKLYALNGTNGTVKWQYSAGGTVASGSPCYQNGTVYFGSSDGYMNAIDASNGALRWRFLSAGSLAHTTPVVSNGVLYFGGQRAGGRGALYALNASSGALVWNNLLPQAPLGNPTVSNGKVFVSYFYGMVSLDAATGASFRSYSTSICGINPLVVNGWVFSGTESTVVSAYNVQTGANAWHYLDVPPGSPSAGASSSPTLHNGVIFNAGYTRYLYAIDSSSGALKWKYILGGGANTGYFSAPVVGNGIVYAGNTDNNVYAIDEQTGALRWRFSDAPNVGGTPNVGGINYCTVKGTMLYVGYSNGKVYALNAVTGGTIWSFDTSAPIYGGICVEENGSVAHPGHSGEQQ</sequence>
<dbReference type="PANTHER" id="PTHR34512:SF30">
    <property type="entry name" value="OUTER MEMBRANE PROTEIN ASSEMBLY FACTOR BAMB"/>
    <property type="match status" value="1"/>
</dbReference>
<evidence type="ECO:0000313" key="4">
    <source>
        <dbReference type="Proteomes" id="UP001501725"/>
    </source>
</evidence>
<dbReference type="EMBL" id="BAABGY010000016">
    <property type="protein sequence ID" value="GAA4342416.1"/>
    <property type="molecule type" value="Genomic_DNA"/>
</dbReference>
<dbReference type="Pfam" id="PF01011">
    <property type="entry name" value="PQQ"/>
    <property type="match status" value="1"/>
</dbReference>
<dbReference type="InterPro" id="IPR002372">
    <property type="entry name" value="PQQ_rpt_dom"/>
</dbReference>
<evidence type="ECO:0000259" key="2">
    <source>
        <dbReference type="Pfam" id="PF13360"/>
    </source>
</evidence>
<evidence type="ECO:0000259" key="1">
    <source>
        <dbReference type="Pfam" id="PF01011"/>
    </source>
</evidence>
<dbReference type="InterPro" id="IPR018391">
    <property type="entry name" value="PQQ_b-propeller_rpt"/>
</dbReference>
<evidence type="ECO:0000313" key="3">
    <source>
        <dbReference type="EMBL" id="GAA4342416.1"/>
    </source>
</evidence>
<dbReference type="SUPFAM" id="SSF50998">
    <property type="entry name" value="Quinoprotein alcohol dehydrogenase-like"/>
    <property type="match status" value="2"/>
</dbReference>
<dbReference type="SMART" id="SM00564">
    <property type="entry name" value="PQQ"/>
    <property type="match status" value="8"/>
</dbReference>